<comment type="caution">
    <text evidence="8">The sequence shown here is derived from an EMBL/GenBank/DDBJ whole genome shotgun (WGS) entry which is preliminary data.</text>
</comment>
<dbReference type="SMART" id="SM00320">
    <property type="entry name" value="WD40"/>
    <property type="match status" value="7"/>
</dbReference>
<dbReference type="PROSITE" id="PS50082">
    <property type="entry name" value="WD_REPEATS_2"/>
    <property type="match status" value="2"/>
</dbReference>
<reference evidence="9" key="1">
    <citation type="journal article" date="2019" name="Int. J. Syst. Evol. Microbiol.">
        <title>The Global Catalogue of Microorganisms (GCM) 10K type strain sequencing project: providing services to taxonomists for standard genome sequencing and annotation.</title>
        <authorList>
            <consortium name="The Broad Institute Genomics Platform"/>
            <consortium name="The Broad Institute Genome Sequencing Center for Infectious Disease"/>
            <person name="Wu L."/>
            <person name="Ma J."/>
        </authorList>
    </citation>
    <scope>NUCLEOTIDE SEQUENCE [LARGE SCALE GENOMIC DNA]</scope>
    <source>
        <strain evidence="9">JCM 14560</strain>
    </source>
</reference>
<dbReference type="InterPro" id="IPR019775">
    <property type="entry name" value="WD40_repeat_CS"/>
</dbReference>
<dbReference type="InterPro" id="IPR000719">
    <property type="entry name" value="Prot_kinase_dom"/>
</dbReference>
<dbReference type="RefSeq" id="WP_344468591.1">
    <property type="nucleotide sequence ID" value="NZ_BAAANT010000043.1"/>
</dbReference>
<keyword evidence="2" id="KW-0677">Repeat</keyword>
<dbReference type="SUPFAM" id="SSF56112">
    <property type="entry name" value="Protein kinase-like (PK-like)"/>
    <property type="match status" value="1"/>
</dbReference>
<dbReference type="SUPFAM" id="SSF50978">
    <property type="entry name" value="WD40 repeat-like"/>
    <property type="match status" value="1"/>
</dbReference>
<evidence type="ECO:0000256" key="3">
    <source>
        <dbReference type="ARBA" id="ARBA00022741"/>
    </source>
</evidence>
<gene>
    <name evidence="8" type="ORF">GCM10009760_54100</name>
</gene>
<dbReference type="PROSITE" id="PS00678">
    <property type="entry name" value="WD_REPEATS_1"/>
    <property type="match status" value="1"/>
</dbReference>
<dbReference type="InterPro" id="IPR011009">
    <property type="entry name" value="Kinase-like_dom_sf"/>
</dbReference>
<dbReference type="Gene3D" id="3.30.200.20">
    <property type="entry name" value="Phosphorylase Kinase, domain 1"/>
    <property type="match status" value="1"/>
</dbReference>
<evidence type="ECO:0000256" key="5">
    <source>
        <dbReference type="PROSITE-ProRule" id="PRU00221"/>
    </source>
</evidence>
<dbReference type="InterPro" id="IPR015943">
    <property type="entry name" value="WD40/YVTN_repeat-like_dom_sf"/>
</dbReference>
<dbReference type="InterPro" id="IPR020472">
    <property type="entry name" value="WD40_PAC1"/>
</dbReference>
<dbReference type="Gene3D" id="1.10.510.10">
    <property type="entry name" value="Transferase(Phosphotransferase) domain 1"/>
    <property type="match status" value="1"/>
</dbReference>
<evidence type="ECO:0000256" key="1">
    <source>
        <dbReference type="ARBA" id="ARBA00022574"/>
    </source>
</evidence>
<evidence type="ECO:0000313" key="9">
    <source>
        <dbReference type="Proteomes" id="UP001422759"/>
    </source>
</evidence>
<dbReference type="PROSITE" id="PS50294">
    <property type="entry name" value="WD_REPEATS_REGION"/>
    <property type="match status" value="2"/>
</dbReference>
<dbReference type="InterPro" id="IPR036322">
    <property type="entry name" value="WD40_repeat_dom_sf"/>
</dbReference>
<proteinExistence type="predicted"/>
<sequence>MVEPLGPGDPRRIGPYQLDGRLGAGGMGQVYLASSPGGRKVAVKVIRPELADTPQFRTRFVREVDAARQVGGFHTAQVVDADPDAPSPWLATAYIPGPTLQQVVTAHGPLTPDAVLRLGAGLAEGLTAIHRCGLVHRDLKPGNVIIADDGPRIIDFGIAHAPGSDALTHTGSVIGTYAYMSPEQIRADRADAASDVFALGAVLAFAATGSSPFDATTVPAIIHRVTSEAPRLDGLFGDLYDLVTGCLAKAPADRPSTADVLARLSVTGPGAAPHSPAFGDLPTAPGTAPGTMPVPLVPPVPLATPVIAAAPAAPGRPLPRRTLLFGGIAAATTAAIAVPSYLLWPKSGPGSATDPTKPVAHLSGHTAEIECLAFGPDGRTLASGSWDKTVRVWDVATGTTITTYRGHTDQVMAVAYSPDGRTLYSGGFDKTLRCWDLHTGKPMSVTASYSGINDYVECLAVSPDGGTLAVGVGGRIELVKRSTGTVYATLTGDSGSLNGIAFSPDGKTLASVAAAVGSARIRLWDTGTGHGLKTLSAVGTDHFNAVMFSPDGRTVAGAGPGVQVWDLATGQPTATLTDTHPFLRAAAFRPGGTMIAGAGGVREPNIQDDTGKTVSLWDLSTGRVTSVLTGTMPKSRMDTSISALAFSPDGTMLAASLNQVGAVSESGTSIQLWKLR</sequence>
<accession>A0ABP5LWH2</accession>
<keyword evidence="3 6" id="KW-0547">Nucleotide-binding</keyword>
<dbReference type="PROSITE" id="PS50011">
    <property type="entry name" value="PROTEIN_KINASE_DOM"/>
    <property type="match status" value="1"/>
</dbReference>
<evidence type="ECO:0000313" key="8">
    <source>
        <dbReference type="EMBL" id="GAA2154817.1"/>
    </source>
</evidence>
<feature type="binding site" evidence="6">
    <location>
        <position position="44"/>
    </location>
    <ligand>
        <name>ATP</name>
        <dbReference type="ChEBI" id="CHEBI:30616"/>
    </ligand>
</feature>
<dbReference type="Gene3D" id="2.130.10.10">
    <property type="entry name" value="YVTN repeat-like/Quinoprotein amine dehydrogenase"/>
    <property type="match status" value="3"/>
</dbReference>
<feature type="domain" description="Protein kinase" evidence="7">
    <location>
        <begin position="16"/>
        <end position="278"/>
    </location>
</feature>
<dbReference type="Pfam" id="PF00069">
    <property type="entry name" value="Pkinase"/>
    <property type="match status" value="1"/>
</dbReference>
<keyword evidence="4 6" id="KW-0067">ATP-binding</keyword>
<dbReference type="EMBL" id="BAAANT010000043">
    <property type="protein sequence ID" value="GAA2154817.1"/>
    <property type="molecule type" value="Genomic_DNA"/>
</dbReference>
<organism evidence="8 9">
    <name type="scientific">Kitasatospora kazusensis</name>
    <dbReference type="NCBI Taxonomy" id="407974"/>
    <lineage>
        <taxon>Bacteria</taxon>
        <taxon>Bacillati</taxon>
        <taxon>Actinomycetota</taxon>
        <taxon>Actinomycetes</taxon>
        <taxon>Kitasatosporales</taxon>
        <taxon>Streptomycetaceae</taxon>
        <taxon>Kitasatospora</taxon>
    </lineage>
</organism>
<dbReference type="PANTHER" id="PTHR19879:SF9">
    <property type="entry name" value="TRANSCRIPTION INITIATION FACTOR TFIID SUBUNIT 5"/>
    <property type="match status" value="1"/>
</dbReference>
<dbReference type="InterPro" id="IPR008271">
    <property type="entry name" value="Ser/Thr_kinase_AS"/>
</dbReference>
<evidence type="ECO:0000256" key="4">
    <source>
        <dbReference type="ARBA" id="ARBA00022840"/>
    </source>
</evidence>
<dbReference type="CDD" id="cd00200">
    <property type="entry name" value="WD40"/>
    <property type="match status" value="1"/>
</dbReference>
<keyword evidence="1 5" id="KW-0853">WD repeat</keyword>
<dbReference type="PROSITE" id="PS00107">
    <property type="entry name" value="PROTEIN_KINASE_ATP"/>
    <property type="match status" value="1"/>
</dbReference>
<dbReference type="InterPro" id="IPR001680">
    <property type="entry name" value="WD40_rpt"/>
</dbReference>
<dbReference type="CDD" id="cd14014">
    <property type="entry name" value="STKc_PknB_like"/>
    <property type="match status" value="1"/>
</dbReference>
<dbReference type="Proteomes" id="UP001422759">
    <property type="component" value="Unassembled WGS sequence"/>
</dbReference>
<feature type="repeat" description="WD" evidence="5">
    <location>
        <begin position="404"/>
        <end position="445"/>
    </location>
</feature>
<dbReference type="Pfam" id="PF00400">
    <property type="entry name" value="WD40"/>
    <property type="match status" value="3"/>
</dbReference>
<feature type="repeat" description="WD" evidence="5">
    <location>
        <begin position="362"/>
        <end position="403"/>
    </location>
</feature>
<name>A0ABP5LWH2_9ACTN</name>
<keyword evidence="9" id="KW-1185">Reference proteome</keyword>
<evidence type="ECO:0000256" key="6">
    <source>
        <dbReference type="PROSITE-ProRule" id="PRU10141"/>
    </source>
</evidence>
<dbReference type="PROSITE" id="PS00108">
    <property type="entry name" value="PROTEIN_KINASE_ST"/>
    <property type="match status" value="1"/>
</dbReference>
<evidence type="ECO:0000259" key="7">
    <source>
        <dbReference type="PROSITE" id="PS50011"/>
    </source>
</evidence>
<evidence type="ECO:0000256" key="2">
    <source>
        <dbReference type="ARBA" id="ARBA00022737"/>
    </source>
</evidence>
<dbReference type="PRINTS" id="PR00320">
    <property type="entry name" value="GPROTEINBRPT"/>
</dbReference>
<dbReference type="InterPro" id="IPR017441">
    <property type="entry name" value="Protein_kinase_ATP_BS"/>
</dbReference>
<dbReference type="PANTHER" id="PTHR19879">
    <property type="entry name" value="TRANSCRIPTION INITIATION FACTOR TFIID"/>
    <property type="match status" value="1"/>
</dbReference>
<dbReference type="SMART" id="SM00220">
    <property type="entry name" value="S_TKc"/>
    <property type="match status" value="1"/>
</dbReference>
<protein>
    <recommendedName>
        <fullName evidence="7">Protein kinase domain-containing protein</fullName>
    </recommendedName>
</protein>